<protein>
    <submittedName>
        <fullName evidence="2">Uncharacterized protein</fullName>
    </submittedName>
</protein>
<evidence type="ECO:0000256" key="1">
    <source>
        <dbReference type="SAM" id="Phobius"/>
    </source>
</evidence>
<gene>
    <name evidence="2" type="ORF">BU24DRAFT_314058</name>
</gene>
<dbReference type="OrthoDB" id="3438213at2759"/>
<name>A0A6A5X8L0_9PLEO</name>
<keyword evidence="3" id="KW-1185">Reference proteome</keyword>
<feature type="transmembrane region" description="Helical" evidence="1">
    <location>
        <begin position="105"/>
        <end position="121"/>
    </location>
</feature>
<dbReference type="AlphaFoldDB" id="A0A6A5X8L0"/>
<dbReference type="RefSeq" id="XP_033377590.1">
    <property type="nucleotide sequence ID" value="XM_033522859.1"/>
</dbReference>
<keyword evidence="1" id="KW-0472">Membrane</keyword>
<accession>A0A6A5X8L0</accession>
<sequence length="122" mass="13094">STGSNAPECLLYARTANLSTVGTNSTYRATFLQMSPIGAIHNARMFTAAMDALPSMTADAQLNTLCGNWTTIALAEAEKNFTQAKVLEFNDVIQDAQVIKAGPELIGIIICVLAVFFGVWCF</sequence>
<feature type="non-terminal residue" evidence="2">
    <location>
        <position position="1"/>
    </location>
</feature>
<dbReference type="GeneID" id="54280256"/>
<proteinExistence type="predicted"/>
<dbReference type="Proteomes" id="UP000799778">
    <property type="component" value="Unassembled WGS sequence"/>
</dbReference>
<keyword evidence="1" id="KW-0812">Transmembrane</keyword>
<organism evidence="2 3">
    <name type="scientific">Aaosphaeria arxii CBS 175.79</name>
    <dbReference type="NCBI Taxonomy" id="1450172"/>
    <lineage>
        <taxon>Eukaryota</taxon>
        <taxon>Fungi</taxon>
        <taxon>Dikarya</taxon>
        <taxon>Ascomycota</taxon>
        <taxon>Pezizomycotina</taxon>
        <taxon>Dothideomycetes</taxon>
        <taxon>Pleosporomycetidae</taxon>
        <taxon>Pleosporales</taxon>
        <taxon>Pleosporales incertae sedis</taxon>
        <taxon>Aaosphaeria</taxon>
    </lineage>
</organism>
<keyword evidence="1" id="KW-1133">Transmembrane helix</keyword>
<feature type="non-terminal residue" evidence="2">
    <location>
        <position position="122"/>
    </location>
</feature>
<evidence type="ECO:0000313" key="2">
    <source>
        <dbReference type="EMBL" id="KAF2009251.1"/>
    </source>
</evidence>
<evidence type="ECO:0000313" key="3">
    <source>
        <dbReference type="Proteomes" id="UP000799778"/>
    </source>
</evidence>
<reference evidence="2" key="1">
    <citation type="journal article" date="2020" name="Stud. Mycol.">
        <title>101 Dothideomycetes genomes: a test case for predicting lifestyles and emergence of pathogens.</title>
        <authorList>
            <person name="Haridas S."/>
            <person name="Albert R."/>
            <person name="Binder M."/>
            <person name="Bloem J."/>
            <person name="Labutti K."/>
            <person name="Salamov A."/>
            <person name="Andreopoulos B."/>
            <person name="Baker S."/>
            <person name="Barry K."/>
            <person name="Bills G."/>
            <person name="Bluhm B."/>
            <person name="Cannon C."/>
            <person name="Castanera R."/>
            <person name="Culley D."/>
            <person name="Daum C."/>
            <person name="Ezra D."/>
            <person name="Gonzalez J."/>
            <person name="Henrissat B."/>
            <person name="Kuo A."/>
            <person name="Liang C."/>
            <person name="Lipzen A."/>
            <person name="Lutzoni F."/>
            <person name="Magnuson J."/>
            <person name="Mondo S."/>
            <person name="Nolan M."/>
            <person name="Ohm R."/>
            <person name="Pangilinan J."/>
            <person name="Park H.-J."/>
            <person name="Ramirez L."/>
            <person name="Alfaro M."/>
            <person name="Sun H."/>
            <person name="Tritt A."/>
            <person name="Yoshinaga Y."/>
            <person name="Zwiers L.-H."/>
            <person name="Turgeon B."/>
            <person name="Goodwin S."/>
            <person name="Spatafora J."/>
            <person name="Crous P."/>
            <person name="Grigoriev I."/>
        </authorList>
    </citation>
    <scope>NUCLEOTIDE SEQUENCE</scope>
    <source>
        <strain evidence="2">CBS 175.79</strain>
    </source>
</reference>
<dbReference type="EMBL" id="ML978079">
    <property type="protein sequence ID" value="KAF2009251.1"/>
    <property type="molecule type" value="Genomic_DNA"/>
</dbReference>